<dbReference type="AlphaFoldDB" id="A0A9D1MAI4"/>
<dbReference type="EMBL" id="DVNB01000026">
    <property type="protein sequence ID" value="HIU56702.1"/>
    <property type="molecule type" value="Genomic_DNA"/>
</dbReference>
<dbReference type="Gene3D" id="2.60.40.1630">
    <property type="entry name" value="bacillus anthracis domain"/>
    <property type="match status" value="1"/>
</dbReference>
<organism evidence="3 4">
    <name type="scientific">Candidatus Ornithomonoglobus merdipullorum</name>
    <dbReference type="NCBI Taxonomy" id="2840895"/>
    <lineage>
        <taxon>Bacteria</taxon>
        <taxon>Bacillati</taxon>
        <taxon>Bacillota</taxon>
        <taxon>Clostridia</taxon>
        <taxon>Candidatus Ornithomonoglobus</taxon>
    </lineage>
</organism>
<proteinExistence type="predicted"/>
<evidence type="ECO:0000259" key="2">
    <source>
        <dbReference type="Pfam" id="PF13786"/>
    </source>
</evidence>
<comment type="caution">
    <text evidence="3">The sequence shown here is derived from an EMBL/GenBank/DDBJ whole genome shotgun (WGS) entry which is preliminary data.</text>
</comment>
<dbReference type="Pfam" id="PF13786">
    <property type="entry name" value="DUF4179"/>
    <property type="match status" value="1"/>
</dbReference>
<reference evidence="3" key="1">
    <citation type="submission" date="2020-10" db="EMBL/GenBank/DDBJ databases">
        <authorList>
            <person name="Gilroy R."/>
        </authorList>
    </citation>
    <scope>NUCLEOTIDE SEQUENCE</scope>
    <source>
        <strain evidence="3">USAMLcec3-3695</strain>
    </source>
</reference>
<gene>
    <name evidence="3" type="ORF">IAA61_02665</name>
</gene>
<feature type="domain" description="DUF4179" evidence="2">
    <location>
        <begin position="43"/>
        <end position="131"/>
    </location>
</feature>
<evidence type="ECO:0000256" key="1">
    <source>
        <dbReference type="SAM" id="Phobius"/>
    </source>
</evidence>
<sequence length="482" mass="54326">MNRRKDFIGAGADIKIDPETIKRMVNDKLNTDLLERRSYMKYKVFKTAAMAAALTAAFSLTAFAVSPAGQEVIGRVISYFESDKAEEITDIEELSKYNEEIGTSASKNGYTFTLDNVAADDNFVHVFYTLTSDKPMDNGMQLPFGPLYMECRINGFMRTGNHSTEDGYFVDDHTWKGVYKYNISTMEVPDTFKLELYTEFADGNGEYSLDDEYFYQDYLELTDADKEKLLYVSAEIDKSAVRVATKTVEINKPFEANNCVIDRVIFSPFGNQLMLTTSGNEPSDIYRVDHFALRDENGKFLDVLNTDLAFYTDRESSNSFEFLKADADTEQMNIVPVIFNEPDGDVGCERQRIGTYPMTFEMSGNGKVVVTDIRISDGRVDIDYYKDGFVMYDPGFRLVDGIGNNAEPGGKGGCMLKTTVHYDTDSYTASYIYDLHDESGAPIPAGEEVSAEAIAEKFTTLEVYRQDYIELDFDNAVTIDLK</sequence>
<evidence type="ECO:0000313" key="4">
    <source>
        <dbReference type="Proteomes" id="UP000824109"/>
    </source>
</evidence>
<name>A0A9D1MAI4_9FIRM</name>
<keyword evidence="1" id="KW-0812">Transmembrane</keyword>
<evidence type="ECO:0000313" key="3">
    <source>
        <dbReference type="EMBL" id="HIU56702.1"/>
    </source>
</evidence>
<dbReference type="InterPro" id="IPR025436">
    <property type="entry name" value="DUF4179"/>
</dbReference>
<dbReference type="Proteomes" id="UP000824109">
    <property type="component" value="Unassembled WGS sequence"/>
</dbReference>
<feature type="transmembrane region" description="Helical" evidence="1">
    <location>
        <begin position="44"/>
        <end position="65"/>
    </location>
</feature>
<keyword evidence="1" id="KW-1133">Transmembrane helix</keyword>
<accession>A0A9D1MAI4</accession>
<protein>
    <submittedName>
        <fullName evidence="3">DUF4179 domain-containing protein</fullName>
    </submittedName>
</protein>
<reference evidence="3" key="2">
    <citation type="journal article" date="2021" name="PeerJ">
        <title>Extensive microbial diversity within the chicken gut microbiome revealed by metagenomics and culture.</title>
        <authorList>
            <person name="Gilroy R."/>
            <person name="Ravi A."/>
            <person name="Getino M."/>
            <person name="Pursley I."/>
            <person name="Horton D.L."/>
            <person name="Alikhan N.F."/>
            <person name="Baker D."/>
            <person name="Gharbi K."/>
            <person name="Hall N."/>
            <person name="Watson M."/>
            <person name="Adriaenssens E.M."/>
            <person name="Foster-Nyarko E."/>
            <person name="Jarju S."/>
            <person name="Secka A."/>
            <person name="Antonio M."/>
            <person name="Oren A."/>
            <person name="Chaudhuri R.R."/>
            <person name="La Ragione R."/>
            <person name="Hildebrand F."/>
            <person name="Pallen M.J."/>
        </authorList>
    </citation>
    <scope>NUCLEOTIDE SEQUENCE</scope>
    <source>
        <strain evidence="3">USAMLcec3-3695</strain>
    </source>
</reference>
<keyword evidence="1" id="KW-0472">Membrane</keyword>